<accession>A0A818Z140</accession>
<sequence>MKFNHEKAQEIMNFLLEKDIKYFTKLRKTFELKLSKDLNTSEVAKVLEPMREEDKMVALELLYRGINYNDHLFEKIISQLDTLYDDLSTDDSFDINTYKISKPIKNKEGEQSLFYLKKQLFSNKDELHSKIDEHKKITKIQNVNDLYECILNDSFDLIKDFTSNSNTSITNLSSIELLRSLAGLIAQDSLKIEYNDSIPRNELFITTIDHLELIGDDVSDLYDTYAKNNTVNVHKDVPLPIDNWTQCTSYKNTRILDAIADLLWLKSPCSATVFNKDSGISWSLNNTITKSESTRFNTLLALFNQSNNAHDLLSIHLFSNINLIEIIKNQNNKDKANYQYSDNWKKYLETYRNTKDYYIKNIKTLDTEYLKKELAALRDFYLVAILKDKYLLNIDREFVEDIFRPLQDCYKILYFYKNLSSVKIDHIPNPLNLHAENNLFHDLNEEESVYYGTSKLSCGYCHEQLGKDKPNHRGSHGRVDGAWNTSGDKDKF</sequence>
<reference evidence="2" key="1">
    <citation type="submission" date="2021-02" db="EMBL/GenBank/DDBJ databases">
        <authorList>
            <person name="Nowell W R."/>
        </authorList>
    </citation>
    <scope>NUCLEOTIDE SEQUENCE</scope>
</reference>
<organism evidence="2 3">
    <name type="scientific">Rotaria magnacalcarata</name>
    <dbReference type="NCBI Taxonomy" id="392030"/>
    <lineage>
        <taxon>Eukaryota</taxon>
        <taxon>Metazoa</taxon>
        <taxon>Spiralia</taxon>
        <taxon>Gnathifera</taxon>
        <taxon>Rotifera</taxon>
        <taxon>Eurotatoria</taxon>
        <taxon>Bdelloidea</taxon>
        <taxon>Philodinida</taxon>
        <taxon>Philodinidae</taxon>
        <taxon>Rotaria</taxon>
    </lineage>
</organism>
<feature type="region of interest" description="Disordered" evidence="1">
    <location>
        <begin position="469"/>
        <end position="492"/>
    </location>
</feature>
<name>A0A818Z140_9BILA</name>
<evidence type="ECO:0000256" key="1">
    <source>
        <dbReference type="SAM" id="MobiDB-lite"/>
    </source>
</evidence>
<evidence type="ECO:0000313" key="2">
    <source>
        <dbReference type="EMBL" id="CAF3761746.1"/>
    </source>
</evidence>
<evidence type="ECO:0000313" key="3">
    <source>
        <dbReference type="Proteomes" id="UP000663842"/>
    </source>
</evidence>
<dbReference type="EMBL" id="CAJOBF010000159">
    <property type="protein sequence ID" value="CAF3761746.1"/>
    <property type="molecule type" value="Genomic_DNA"/>
</dbReference>
<gene>
    <name evidence="2" type="ORF">UXM345_LOCUS2603</name>
</gene>
<dbReference type="AlphaFoldDB" id="A0A818Z140"/>
<comment type="caution">
    <text evidence="2">The sequence shown here is derived from an EMBL/GenBank/DDBJ whole genome shotgun (WGS) entry which is preliminary data.</text>
</comment>
<dbReference type="Proteomes" id="UP000663842">
    <property type="component" value="Unassembled WGS sequence"/>
</dbReference>
<protein>
    <submittedName>
        <fullName evidence="2">Uncharacterized protein</fullName>
    </submittedName>
</protein>
<proteinExistence type="predicted"/>